<keyword evidence="1" id="KW-1133">Transmembrane helix</keyword>
<dbReference type="AlphaFoldDB" id="T5A6A5"/>
<name>T5A6A5_OPHSC</name>
<feature type="transmembrane region" description="Helical" evidence="1">
    <location>
        <begin position="101"/>
        <end position="122"/>
    </location>
</feature>
<accession>T5A6A5</accession>
<keyword evidence="1" id="KW-0472">Membrane</keyword>
<gene>
    <name evidence="2" type="ORF">OCS_03279</name>
</gene>
<reference evidence="2 3" key="1">
    <citation type="journal article" date="2013" name="Chin. Sci. Bull.">
        <title>Genome survey uncovers the secrets of sex and lifestyle in caterpillar fungus.</title>
        <authorList>
            <person name="Hu X."/>
            <person name="Zhang Y."/>
            <person name="Xiao G."/>
            <person name="Zheng P."/>
            <person name="Xia Y."/>
            <person name="Zhang X."/>
            <person name="St Leger R.J."/>
            <person name="Liu X."/>
            <person name="Wang C."/>
        </authorList>
    </citation>
    <scope>NUCLEOTIDE SEQUENCE [LARGE SCALE GENOMIC DNA]</scope>
    <source>
        <strain evidence="3">Co18 / CGMCC 3.14243</strain>
        <tissue evidence="2">Fruit-body</tissue>
    </source>
</reference>
<protein>
    <submittedName>
        <fullName evidence="2">Uncharacterized protein</fullName>
    </submittedName>
</protein>
<keyword evidence="1" id="KW-0812">Transmembrane</keyword>
<evidence type="ECO:0000313" key="3">
    <source>
        <dbReference type="Proteomes" id="UP000019374"/>
    </source>
</evidence>
<feature type="transmembrane region" description="Helical" evidence="1">
    <location>
        <begin position="6"/>
        <end position="27"/>
    </location>
</feature>
<dbReference type="Proteomes" id="UP000019374">
    <property type="component" value="Unassembled WGS sequence"/>
</dbReference>
<dbReference type="EMBL" id="KE652621">
    <property type="protein sequence ID" value="EQL01005.1"/>
    <property type="molecule type" value="Genomic_DNA"/>
</dbReference>
<dbReference type="HOGENOM" id="CLU_1525642_0_0_1"/>
<feature type="transmembrane region" description="Helical" evidence="1">
    <location>
        <begin position="76"/>
        <end position="95"/>
    </location>
</feature>
<sequence>MSGEDLVAECVIQVVWRCLFTGITILINRHLVSRREAVTRHGRRLQQLLRIPEYLHVFSDSDPGILDGDIIFGVQWLIAAGLSSASGAALALLGAPLWHPSVLGFGLVVPSCVVGIIWLMLAHTNRVRSRERVPPLDLESGKIPPRRLSTEKAGCSQDKDQRDVVLEQALRTLWKL</sequence>
<evidence type="ECO:0000256" key="1">
    <source>
        <dbReference type="SAM" id="Phobius"/>
    </source>
</evidence>
<evidence type="ECO:0000313" key="2">
    <source>
        <dbReference type="EMBL" id="EQL01005.1"/>
    </source>
</evidence>
<dbReference type="eggNOG" id="ENOG502T9WJ">
    <property type="taxonomic scope" value="Eukaryota"/>
</dbReference>
<proteinExistence type="predicted"/>
<organism evidence="2 3">
    <name type="scientific">Ophiocordyceps sinensis (strain Co18 / CGMCC 3.14243)</name>
    <name type="common">Yarsagumba caterpillar fungus</name>
    <name type="synonym">Hirsutella sinensis</name>
    <dbReference type="NCBI Taxonomy" id="911162"/>
    <lineage>
        <taxon>Eukaryota</taxon>
        <taxon>Fungi</taxon>
        <taxon>Dikarya</taxon>
        <taxon>Ascomycota</taxon>
        <taxon>Pezizomycotina</taxon>
        <taxon>Sordariomycetes</taxon>
        <taxon>Hypocreomycetidae</taxon>
        <taxon>Hypocreales</taxon>
        <taxon>Ophiocordycipitaceae</taxon>
        <taxon>Ophiocordyceps</taxon>
    </lineage>
</organism>